<protein>
    <submittedName>
        <fullName evidence="2">Uncharacterized protein</fullName>
    </submittedName>
</protein>
<name>A0A0V1GG88_TRIPS</name>
<dbReference type="EMBL" id="JYDS01002579">
    <property type="protein sequence ID" value="KRY97207.1"/>
    <property type="molecule type" value="Genomic_DNA"/>
</dbReference>
<evidence type="ECO:0000256" key="1">
    <source>
        <dbReference type="SAM" id="Phobius"/>
    </source>
</evidence>
<dbReference type="AlphaFoldDB" id="A0A0V1GG88"/>
<comment type="caution">
    <text evidence="2">The sequence shown here is derived from an EMBL/GenBank/DDBJ whole genome shotgun (WGS) entry which is preliminary data.</text>
</comment>
<accession>A0A0V1GG88</accession>
<evidence type="ECO:0000313" key="2">
    <source>
        <dbReference type="EMBL" id="KRY97207.1"/>
    </source>
</evidence>
<feature type="transmembrane region" description="Helical" evidence="1">
    <location>
        <begin position="12"/>
        <end position="30"/>
    </location>
</feature>
<reference evidence="2 3" key="1">
    <citation type="submission" date="2015-01" db="EMBL/GenBank/DDBJ databases">
        <title>Evolution of Trichinella species and genotypes.</title>
        <authorList>
            <person name="Korhonen P.K."/>
            <person name="Edoardo P."/>
            <person name="Giuseppe L.R."/>
            <person name="Gasser R.B."/>
        </authorList>
    </citation>
    <scope>NUCLEOTIDE SEQUENCE [LARGE SCALE GENOMIC DNA]</scope>
    <source>
        <strain evidence="2">ISS588</strain>
    </source>
</reference>
<proteinExistence type="predicted"/>
<evidence type="ECO:0000313" key="3">
    <source>
        <dbReference type="Proteomes" id="UP000054805"/>
    </source>
</evidence>
<keyword evidence="1" id="KW-1133">Transmembrane helix</keyword>
<keyword evidence="3" id="KW-1185">Reference proteome</keyword>
<organism evidence="2 3">
    <name type="scientific">Trichinella pseudospiralis</name>
    <name type="common">Parasitic roundworm</name>
    <dbReference type="NCBI Taxonomy" id="6337"/>
    <lineage>
        <taxon>Eukaryota</taxon>
        <taxon>Metazoa</taxon>
        <taxon>Ecdysozoa</taxon>
        <taxon>Nematoda</taxon>
        <taxon>Enoplea</taxon>
        <taxon>Dorylaimia</taxon>
        <taxon>Trichinellida</taxon>
        <taxon>Trichinellidae</taxon>
        <taxon>Trichinella</taxon>
    </lineage>
</organism>
<sequence length="31" mass="3674">MDKIPEQKDRRIACEIRIIVIILVNAYPYIS</sequence>
<dbReference type="Proteomes" id="UP000054805">
    <property type="component" value="Unassembled WGS sequence"/>
</dbReference>
<keyword evidence="1" id="KW-0472">Membrane</keyword>
<gene>
    <name evidence="2" type="ORF">T4B_7339</name>
</gene>
<keyword evidence="1" id="KW-0812">Transmembrane</keyword>